<dbReference type="PANTHER" id="PTHR43046:SF14">
    <property type="entry name" value="MUTT_NUDIX FAMILY PROTEIN"/>
    <property type="match status" value="1"/>
</dbReference>
<dbReference type="EMBL" id="QFVT01000005">
    <property type="protein sequence ID" value="PYC47607.1"/>
    <property type="molecule type" value="Genomic_DNA"/>
</dbReference>
<comment type="similarity">
    <text evidence="3">Belongs to the Nudix hydrolase family.</text>
</comment>
<dbReference type="InterPro" id="IPR015797">
    <property type="entry name" value="NUDIX_hydrolase-like_dom_sf"/>
</dbReference>
<reference evidence="5 6" key="1">
    <citation type="submission" date="2018-05" db="EMBL/GenBank/DDBJ databases">
        <title>Oceanovita maritima gen. nov., sp. nov., a marine bacterium in the family Rhodobacteraceae isolated from surface seawater of Lundu port Xiamen, China.</title>
        <authorList>
            <person name="Hetharua B.H."/>
            <person name="Min D."/>
            <person name="Liao H."/>
            <person name="Tian Y."/>
        </authorList>
    </citation>
    <scope>NUCLEOTIDE SEQUENCE [LARGE SCALE GENOMIC DNA]</scope>
    <source>
        <strain evidence="5 6">FSX-11</strain>
    </source>
</reference>
<dbReference type="InterPro" id="IPR020476">
    <property type="entry name" value="Nudix_hydrolase"/>
</dbReference>
<dbReference type="PROSITE" id="PS51462">
    <property type="entry name" value="NUDIX"/>
    <property type="match status" value="1"/>
</dbReference>
<evidence type="ECO:0000256" key="3">
    <source>
        <dbReference type="RuleBase" id="RU003476"/>
    </source>
</evidence>
<dbReference type="GO" id="GO:0016787">
    <property type="term" value="F:hydrolase activity"/>
    <property type="evidence" value="ECO:0007669"/>
    <property type="project" value="UniProtKB-KW"/>
</dbReference>
<evidence type="ECO:0000259" key="4">
    <source>
        <dbReference type="PROSITE" id="PS51462"/>
    </source>
</evidence>
<dbReference type="Pfam" id="PF00293">
    <property type="entry name" value="NUDIX"/>
    <property type="match status" value="1"/>
</dbReference>
<protein>
    <submittedName>
        <fullName evidence="5">NUDIX hydrolase</fullName>
    </submittedName>
</protein>
<evidence type="ECO:0000313" key="5">
    <source>
        <dbReference type="EMBL" id="PYC47607.1"/>
    </source>
</evidence>
<keyword evidence="6" id="KW-1185">Reference proteome</keyword>
<dbReference type="PRINTS" id="PR00502">
    <property type="entry name" value="NUDIXFAMILY"/>
</dbReference>
<comment type="caution">
    <text evidence="5">The sequence shown here is derived from an EMBL/GenBank/DDBJ whole genome shotgun (WGS) entry which is preliminary data.</text>
</comment>
<dbReference type="PROSITE" id="PS00893">
    <property type="entry name" value="NUDIX_BOX"/>
    <property type="match status" value="1"/>
</dbReference>
<dbReference type="InterPro" id="IPR000086">
    <property type="entry name" value="NUDIX_hydrolase_dom"/>
</dbReference>
<keyword evidence="2 3" id="KW-0378">Hydrolase</keyword>
<name>A0A2V4NMR4_9RHOB</name>
<comment type="cofactor">
    <cofactor evidence="1">
        <name>Mg(2+)</name>
        <dbReference type="ChEBI" id="CHEBI:18420"/>
    </cofactor>
</comment>
<dbReference type="PANTHER" id="PTHR43046">
    <property type="entry name" value="GDP-MANNOSE MANNOSYL HYDROLASE"/>
    <property type="match status" value="1"/>
</dbReference>
<gene>
    <name evidence="5" type="ORF">DI396_09185</name>
</gene>
<dbReference type="InterPro" id="IPR020084">
    <property type="entry name" value="NUDIX_hydrolase_CS"/>
</dbReference>
<dbReference type="SUPFAM" id="SSF55811">
    <property type="entry name" value="Nudix"/>
    <property type="match status" value="1"/>
</dbReference>
<evidence type="ECO:0000256" key="1">
    <source>
        <dbReference type="ARBA" id="ARBA00001946"/>
    </source>
</evidence>
<dbReference type="Proteomes" id="UP000248012">
    <property type="component" value="Unassembled WGS sequence"/>
</dbReference>
<evidence type="ECO:0000256" key="2">
    <source>
        <dbReference type="ARBA" id="ARBA00022801"/>
    </source>
</evidence>
<dbReference type="RefSeq" id="WP_110795915.1">
    <property type="nucleotide sequence ID" value="NZ_KZ826484.1"/>
</dbReference>
<sequence>MIRRFGEAPETGRNYIHRPGVYAVLAQGDDVLLTHQSKPFPDLQLPGGGIDPGESPLQALYREVLEETGFSIDRPRRIGAFRRFTFMPDYEIWAEKLCTVYIARPVRQIHEPTEPGHLAIWMPARLAACELGNAGDRHFLASLLL</sequence>
<dbReference type="CDD" id="cd04684">
    <property type="entry name" value="NUDIX_Hydrolase"/>
    <property type="match status" value="1"/>
</dbReference>
<evidence type="ECO:0000313" key="6">
    <source>
        <dbReference type="Proteomes" id="UP000248012"/>
    </source>
</evidence>
<dbReference type="Gene3D" id="3.90.79.10">
    <property type="entry name" value="Nucleoside Triphosphate Pyrophosphohydrolase"/>
    <property type="match status" value="1"/>
</dbReference>
<dbReference type="OrthoDB" id="9816040at2"/>
<proteinExistence type="inferred from homology"/>
<dbReference type="AlphaFoldDB" id="A0A2V4NMR4"/>
<accession>A0A2V4NMR4</accession>
<feature type="domain" description="Nudix hydrolase" evidence="4">
    <location>
        <begin position="16"/>
        <end position="145"/>
    </location>
</feature>
<organism evidence="5 6">
    <name type="scientific">Litorivita pollutaquae</name>
    <dbReference type="NCBI Taxonomy" id="2200892"/>
    <lineage>
        <taxon>Bacteria</taxon>
        <taxon>Pseudomonadati</taxon>
        <taxon>Pseudomonadota</taxon>
        <taxon>Alphaproteobacteria</taxon>
        <taxon>Rhodobacterales</taxon>
        <taxon>Paracoccaceae</taxon>
        <taxon>Litorivita</taxon>
    </lineage>
</organism>